<dbReference type="CDD" id="cd16903">
    <property type="entry name" value="pesticin_lyz-like"/>
    <property type="match status" value="1"/>
</dbReference>
<sequence>MKQGEFEYSVQTGENLLAVARRFRVTLNELLSANPRYRADPDCVRGGDRLIIPTAKLDDTLVRFGDVSAANQTDCCNLPLGDVDWLVPSEGRLTFELAGSEIRGRFFSRKPHVPDATSGVVIGRGYCLRDRSEQEIFNDLREACVDAVDARSLASCRHLTGAKARKFLQDMGYHRIEITPESQYRLFHILFNELIGAVLRIARRLDVVEKYGSVDWHSLDQPVKDLVVDLHYTGDYTNATFERIQPALVSANRNDLLHVISDQYYWVELRNTPFERFDARKRYLIKAAEAQTTTESTP</sequence>
<evidence type="ECO:0000256" key="2">
    <source>
        <dbReference type="ARBA" id="ARBA00022638"/>
    </source>
</evidence>
<dbReference type="InterPro" id="IPR036779">
    <property type="entry name" value="LysM_dom_sf"/>
</dbReference>
<dbReference type="STRING" id="377629.TERTU_2981"/>
<dbReference type="EMBL" id="CP001614">
    <property type="protein sequence ID" value="ACR11337.1"/>
    <property type="molecule type" value="Genomic_DNA"/>
</dbReference>
<evidence type="ECO:0000313" key="4">
    <source>
        <dbReference type="EMBL" id="ACR11337.1"/>
    </source>
</evidence>
<proteinExistence type="predicted"/>
<dbReference type="GO" id="GO:0042742">
    <property type="term" value="P:defense response to bacterium"/>
    <property type="evidence" value="ECO:0007669"/>
    <property type="project" value="UniProtKB-KW"/>
</dbReference>
<dbReference type="SUPFAM" id="SSF54106">
    <property type="entry name" value="LysM domain"/>
    <property type="match status" value="1"/>
</dbReference>
<dbReference type="Gene3D" id="3.10.350.10">
    <property type="entry name" value="LysM domain"/>
    <property type="match status" value="1"/>
</dbReference>
<evidence type="ECO:0000313" key="5">
    <source>
        <dbReference type="Proteomes" id="UP000009080"/>
    </source>
</evidence>
<dbReference type="GO" id="GO:0031640">
    <property type="term" value="P:killing of cells of another organism"/>
    <property type="evidence" value="ECO:0007669"/>
    <property type="project" value="UniProtKB-KW"/>
</dbReference>
<organism evidence="4 5">
    <name type="scientific">Teredinibacter turnerae (strain ATCC 39867 / T7901)</name>
    <dbReference type="NCBI Taxonomy" id="377629"/>
    <lineage>
        <taxon>Bacteria</taxon>
        <taxon>Pseudomonadati</taxon>
        <taxon>Pseudomonadota</taxon>
        <taxon>Gammaproteobacteria</taxon>
        <taxon>Cellvibrionales</taxon>
        <taxon>Cellvibrionaceae</taxon>
        <taxon>Teredinibacter</taxon>
    </lineage>
</organism>
<dbReference type="Pfam" id="PF01476">
    <property type="entry name" value="LysM"/>
    <property type="match status" value="1"/>
</dbReference>
<dbReference type="SMART" id="SM00257">
    <property type="entry name" value="LysM"/>
    <property type="match status" value="1"/>
</dbReference>
<dbReference type="Gene3D" id="1.10.530.40">
    <property type="match status" value="1"/>
</dbReference>
<dbReference type="HOGENOM" id="CLU_933621_0_0_6"/>
<keyword evidence="1" id="KW-0929">Antimicrobial</keyword>
<evidence type="ECO:0000259" key="3">
    <source>
        <dbReference type="PROSITE" id="PS51782"/>
    </source>
</evidence>
<dbReference type="GO" id="GO:0003796">
    <property type="term" value="F:lysozyme activity"/>
    <property type="evidence" value="ECO:0007669"/>
    <property type="project" value="InterPro"/>
</dbReference>
<keyword evidence="5" id="KW-1185">Reference proteome</keyword>
<accession>C5BNI7</accession>
<gene>
    <name evidence="4" type="ordered locus">TERTU_2981</name>
</gene>
<dbReference type="InterPro" id="IPR018392">
    <property type="entry name" value="LysM"/>
</dbReference>
<feature type="domain" description="LysM" evidence="3">
    <location>
        <begin position="6"/>
        <end position="52"/>
    </location>
</feature>
<evidence type="ECO:0000256" key="1">
    <source>
        <dbReference type="ARBA" id="ARBA00022529"/>
    </source>
</evidence>
<protein>
    <submittedName>
        <fullName evidence="4">Conserved domain protein, lysM domain protein</fullName>
    </submittedName>
</protein>
<dbReference type="OrthoDB" id="9801383at2"/>
<dbReference type="RefSeq" id="WP_015817449.1">
    <property type="nucleotide sequence ID" value="NC_012997.1"/>
</dbReference>
<dbReference type="eggNOG" id="COG1388">
    <property type="taxonomic scope" value="Bacteria"/>
</dbReference>
<dbReference type="PROSITE" id="PS51782">
    <property type="entry name" value="LYSM"/>
    <property type="match status" value="1"/>
</dbReference>
<name>C5BNI7_TERTT</name>
<dbReference type="AlphaFoldDB" id="C5BNI7"/>
<reference evidence="4 5" key="1">
    <citation type="journal article" date="2009" name="PLoS ONE">
        <title>The complete genome of Teredinibacter turnerae T7901: an intracellular endosymbiont of marine wood-boring bivalves (shipworms).</title>
        <authorList>
            <person name="Yang J.C."/>
            <person name="Madupu R."/>
            <person name="Durkin A.S."/>
            <person name="Ekborg N.A."/>
            <person name="Pedamallu C.S."/>
            <person name="Hostetler J.B."/>
            <person name="Radune D."/>
            <person name="Toms B.S."/>
            <person name="Henrissat B."/>
            <person name="Coutinho P.M."/>
            <person name="Schwarz S."/>
            <person name="Field L."/>
            <person name="Trindade-Silva A.E."/>
            <person name="Soares C.A.G."/>
            <person name="Elshahawi S."/>
            <person name="Hanora A."/>
            <person name="Schmidt E.W."/>
            <person name="Haygood M.G."/>
            <person name="Posfai J."/>
            <person name="Benner J."/>
            <person name="Madinger C."/>
            <person name="Nove J."/>
            <person name="Anton B."/>
            <person name="Chaudhary K."/>
            <person name="Foster J."/>
            <person name="Holman A."/>
            <person name="Kumar S."/>
            <person name="Lessard P.A."/>
            <person name="Luyten Y.A."/>
            <person name="Slatko B."/>
            <person name="Wood N."/>
            <person name="Wu B."/>
            <person name="Teplitski M."/>
            <person name="Mougous J.D."/>
            <person name="Ward N."/>
            <person name="Eisen J.A."/>
            <person name="Badger J.H."/>
            <person name="Distel D.L."/>
        </authorList>
    </citation>
    <scope>NUCLEOTIDE SEQUENCE [LARGE SCALE GENOMIC DNA]</scope>
    <source>
        <strain evidence="5">ATCC 39867 / T7901</strain>
    </source>
</reference>
<dbReference type="Proteomes" id="UP000009080">
    <property type="component" value="Chromosome"/>
</dbReference>
<dbReference type="KEGG" id="ttu:TERTU_2981"/>
<dbReference type="InterPro" id="IPR023347">
    <property type="entry name" value="Lysozyme_dom_sf"/>
</dbReference>
<keyword evidence="2" id="KW-0081">Bacteriolytic enzyme</keyword>